<feature type="non-terminal residue" evidence="1">
    <location>
        <position position="429"/>
    </location>
</feature>
<dbReference type="EMBL" id="CABPRJ010001074">
    <property type="protein sequence ID" value="VVC35153.1"/>
    <property type="molecule type" value="Genomic_DNA"/>
</dbReference>
<keyword evidence="2" id="KW-1185">Reference proteome</keyword>
<sequence length="429" mass="48958">MKCVEKDMCYEYSMSKIIFHKTHLYLAAYCSNGVSQFKNFERKYLKNFDHINIESSAIAKSLLLKKTNTNVDCVRSHVLRLFKVKIVLPPYSNAVLQFKNIEGQTKYLKNFDHINIESSAIAKSLLLKKTNTNVDCVRSHVLRLFKVKIVLPPYSNAVLQFKNIEGQTKYLKNVDHINIESSAIAKSLLLKKTNTNVDCVRSHVLRLFKVKIVLPPYSNAVLQFKNIEGQTKYLKNFDHINIESSAIAKSLLLKKTNTNVDCVRSHVLRLFKVKIVLPPYSNAVLQFKNIEGQTKYLKNFDHINIESSAIAKSLLLKKTNTNVDCVRSHVLRLFKVKIVLPPYSNAVLQFKNIEGQTKYLKNFDHINIESSAIAKSLLLKKTNTNVDCVRSYVLRLFKVKIVLPPYSNAVLQFKNIEGCIGQGFVICGP</sequence>
<protein>
    <submittedName>
        <fullName evidence="1">Uncharacterized protein</fullName>
    </submittedName>
</protein>
<proteinExistence type="predicted"/>
<reference evidence="1 2" key="1">
    <citation type="submission" date="2019-08" db="EMBL/GenBank/DDBJ databases">
        <authorList>
            <person name="Alioto T."/>
            <person name="Alioto T."/>
            <person name="Gomez Garrido J."/>
        </authorList>
    </citation>
    <scope>NUCLEOTIDE SEQUENCE [LARGE SCALE GENOMIC DNA]</scope>
</reference>
<organism evidence="1 2">
    <name type="scientific">Cinara cedri</name>
    <dbReference type="NCBI Taxonomy" id="506608"/>
    <lineage>
        <taxon>Eukaryota</taxon>
        <taxon>Metazoa</taxon>
        <taxon>Ecdysozoa</taxon>
        <taxon>Arthropoda</taxon>
        <taxon>Hexapoda</taxon>
        <taxon>Insecta</taxon>
        <taxon>Pterygota</taxon>
        <taxon>Neoptera</taxon>
        <taxon>Paraneoptera</taxon>
        <taxon>Hemiptera</taxon>
        <taxon>Sternorrhyncha</taxon>
        <taxon>Aphidomorpha</taxon>
        <taxon>Aphidoidea</taxon>
        <taxon>Aphididae</taxon>
        <taxon>Lachninae</taxon>
        <taxon>Cinara</taxon>
    </lineage>
</organism>
<gene>
    <name evidence="1" type="ORF">CINCED_3A015153</name>
</gene>
<evidence type="ECO:0000313" key="2">
    <source>
        <dbReference type="Proteomes" id="UP000325440"/>
    </source>
</evidence>
<evidence type="ECO:0000313" key="1">
    <source>
        <dbReference type="EMBL" id="VVC35153.1"/>
    </source>
</evidence>
<dbReference type="Proteomes" id="UP000325440">
    <property type="component" value="Unassembled WGS sequence"/>
</dbReference>
<accession>A0A5E4MSF7</accession>
<name>A0A5E4MSF7_9HEMI</name>
<dbReference type="AlphaFoldDB" id="A0A5E4MSF7"/>